<dbReference type="EMBL" id="JASPKZ010004943">
    <property type="protein sequence ID" value="KAJ9589396.1"/>
    <property type="molecule type" value="Genomic_DNA"/>
</dbReference>
<reference evidence="2" key="2">
    <citation type="submission" date="2023-05" db="EMBL/GenBank/DDBJ databases">
        <authorList>
            <person name="Fouks B."/>
        </authorList>
    </citation>
    <scope>NUCLEOTIDE SEQUENCE</scope>
    <source>
        <strain evidence="2">Stay&amp;Tobe</strain>
        <tissue evidence="2">Testes</tissue>
    </source>
</reference>
<feature type="non-terminal residue" evidence="2">
    <location>
        <position position="1"/>
    </location>
</feature>
<feature type="non-terminal residue" evidence="2">
    <location>
        <position position="74"/>
    </location>
</feature>
<proteinExistence type="predicted"/>
<comment type="caution">
    <text evidence="2">The sequence shown here is derived from an EMBL/GenBank/DDBJ whole genome shotgun (WGS) entry which is preliminary data.</text>
</comment>
<dbReference type="AlphaFoldDB" id="A0AAD7ZZR1"/>
<evidence type="ECO:0000256" key="1">
    <source>
        <dbReference type="SAM" id="MobiDB-lite"/>
    </source>
</evidence>
<sequence>STPGSRRPCPFVSFRSHSPRRGETSSTFAIKCDDLAILHYMKTQHKYVRCKPFRACWRMCMLRRQNKTTQTGNN</sequence>
<reference evidence="2" key="1">
    <citation type="journal article" date="2023" name="IScience">
        <title>Live-bearing cockroach genome reveals convergent evolutionary mechanisms linked to viviparity in insects and beyond.</title>
        <authorList>
            <person name="Fouks B."/>
            <person name="Harrison M.C."/>
            <person name="Mikhailova A.A."/>
            <person name="Marchal E."/>
            <person name="English S."/>
            <person name="Carruthers M."/>
            <person name="Jennings E.C."/>
            <person name="Chiamaka E.L."/>
            <person name="Frigard R.A."/>
            <person name="Pippel M."/>
            <person name="Attardo G.M."/>
            <person name="Benoit J.B."/>
            <person name="Bornberg-Bauer E."/>
            <person name="Tobe S.S."/>
        </authorList>
    </citation>
    <scope>NUCLEOTIDE SEQUENCE</scope>
    <source>
        <strain evidence="2">Stay&amp;Tobe</strain>
    </source>
</reference>
<name>A0AAD7ZZR1_DIPPU</name>
<accession>A0AAD7ZZR1</accession>
<evidence type="ECO:0000313" key="2">
    <source>
        <dbReference type="EMBL" id="KAJ9589396.1"/>
    </source>
</evidence>
<gene>
    <name evidence="2" type="ORF">L9F63_017400</name>
</gene>
<organism evidence="2 3">
    <name type="scientific">Diploptera punctata</name>
    <name type="common">Pacific beetle cockroach</name>
    <dbReference type="NCBI Taxonomy" id="6984"/>
    <lineage>
        <taxon>Eukaryota</taxon>
        <taxon>Metazoa</taxon>
        <taxon>Ecdysozoa</taxon>
        <taxon>Arthropoda</taxon>
        <taxon>Hexapoda</taxon>
        <taxon>Insecta</taxon>
        <taxon>Pterygota</taxon>
        <taxon>Neoptera</taxon>
        <taxon>Polyneoptera</taxon>
        <taxon>Dictyoptera</taxon>
        <taxon>Blattodea</taxon>
        <taxon>Blaberoidea</taxon>
        <taxon>Blaberidae</taxon>
        <taxon>Diplopterinae</taxon>
        <taxon>Diploptera</taxon>
    </lineage>
</organism>
<keyword evidence="3" id="KW-1185">Reference proteome</keyword>
<dbReference type="Proteomes" id="UP001233999">
    <property type="component" value="Unassembled WGS sequence"/>
</dbReference>
<evidence type="ECO:0000313" key="3">
    <source>
        <dbReference type="Proteomes" id="UP001233999"/>
    </source>
</evidence>
<protein>
    <submittedName>
        <fullName evidence="2">Uncharacterized protein</fullName>
    </submittedName>
</protein>
<feature type="region of interest" description="Disordered" evidence="1">
    <location>
        <begin position="1"/>
        <end position="24"/>
    </location>
</feature>